<evidence type="ECO:0008006" key="3">
    <source>
        <dbReference type="Google" id="ProtNLM"/>
    </source>
</evidence>
<sequence length="224" mass="24460">MLTATYILVSLSVEQASIRMSLLAFQKYMQTQLRQQSRLSLAQLQYTGDWLNRLYQGGYWRKVEMYLIPAIRQATPHADDLLDGLLDELNGLNHAALESINLVQQRAGIAIDHSELQAGQLCAAIDAFCAALLQRLEKEERELFALARKVIVGEAWFAIAYQFLAHDARAQEARRGKAQVLPFVLPVPLPAPGTPAGAAETAGSAGASADDALPAIQPPLRAQA</sequence>
<reference evidence="1 2" key="1">
    <citation type="submission" date="2019-06" db="EMBL/GenBank/DDBJ databases">
        <title>Complete genome sequence of Janthinobacterium sp. SNU WT3 isolated from diseased rainbow trout.</title>
        <authorList>
            <person name="Oh W.T."/>
            <person name="Park S.C."/>
        </authorList>
    </citation>
    <scope>NUCLEOTIDE SEQUENCE [LARGE SCALE GENOMIC DNA]</scope>
    <source>
        <strain evidence="1 2">SNU WT3</strain>
    </source>
</reference>
<accession>A0A4Y6RN86</accession>
<organism evidence="1 2">
    <name type="scientific">Janthinobacterium tructae</name>
    <dbReference type="NCBI Taxonomy" id="2590869"/>
    <lineage>
        <taxon>Bacteria</taxon>
        <taxon>Pseudomonadati</taxon>
        <taxon>Pseudomonadota</taxon>
        <taxon>Betaproteobacteria</taxon>
        <taxon>Burkholderiales</taxon>
        <taxon>Oxalobacteraceae</taxon>
        <taxon>Janthinobacterium</taxon>
    </lineage>
</organism>
<keyword evidence="2" id="KW-1185">Reference proteome</keyword>
<proteinExistence type="predicted"/>
<evidence type="ECO:0000313" key="1">
    <source>
        <dbReference type="EMBL" id="QDG73810.1"/>
    </source>
</evidence>
<dbReference type="AlphaFoldDB" id="A0A4Y6RN86"/>
<dbReference type="Gene3D" id="1.20.120.520">
    <property type="entry name" value="nmb1532 protein domain like"/>
    <property type="match status" value="1"/>
</dbReference>
<evidence type="ECO:0000313" key="2">
    <source>
        <dbReference type="Proteomes" id="UP000316665"/>
    </source>
</evidence>
<dbReference type="KEGG" id="jas:FJQ89_27840"/>
<dbReference type="Proteomes" id="UP000316665">
    <property type="component" value="Chromosome"/>
</dbReference>
<dbReference type="EMBL" id="CP041185">
    <property type="protein sequence ID" value="QDG73810.1"/>
    <property type="molecule type" value="Genomic_DNA"/>
</dbReference>
<dbReference type="OrthoDB" id="8779993at2"/>
<dbReference type="RefSeq" id="WP_141172532.1">
    <property type="nucleotide sequence ID" value="NZ_CP041185.1"/>
</dbReference>
<name>A0A4Y6RN86_9BURK</name>
<gene>
    <name evidence="1" type="ORF">FJQ89_27840</name>
</gene>
<protein>
    <recommendedName>
        <fullName evidence="3">Hemerythrin-like domain-containing protein</fullName>
    </recommendedName>
</protein>